<protein>
    <recommendedName>
        <fullName evidence="3">NmrA-like domain-containing protein</fullName>
    </recommendedName>
</protein>
<evidence type="ECO:0008006" key="3">
    <source>
        <dbReference type="Google" id="ProtNLM"/>
    </source>
</evidence>
<dbReference type="OrthoDB" id="419598at2759"/>
<accession>A0A2S6CC37</accession>
<evidence type="ECO:0000313" key="1">
    <source>
        <dbReference type="EMBL" id="PPJ57291.1"/>
    </source>
</evidence>
<proteinExistence type="predicted"/>
<dbReference type="Gene3D" id="3.90.25.10">
    <property type="entry name" value="UDP-galactose 4-epimerase, domain 1"/>
    <property type="match status" value="1"/>
</dbReference>
<dbReference type="Proteomes" id="UP000237631">
    <property type="component" value="Unassembled WGS sequence"/>
</dbReference>
<comment type="caution">
    <text evidence="1">The sequence shown here is derived from an EMBL/GenBank/DDBJ whole genome shotgun (WGS) entry which is preliminary data.</text>
</comment>
<dbReference type="SUPFAM" id="SSF51735">
    <property type="entry name" value="NAD(P)-binding Rossmann-fold domains"/>
    <property type="match status" value="1"/>
</dbReference>
<dbReference type="InterPro" id="IPR036291">
    <property type="entry name" value="NAD(P)-bd_dom_sf"/>
</dbReference>
<dbReference type="EMBL" id="PNEN01000497">
    <property type="protein sequence ID" value="PPJ57291.1"/>
    <property type="molecule type" value="Genomic_DNA"/>
</dbReference>
<dbReference type="AlphaFoldDB" id="A0A2S6CC37"/>
<evidence type="ECO:0000313" key="2">
    <source>
        <dbReference type="Proteomes" id="UP000237631"/>
    </source>
</evidence>
<keyword evidence="2" id="KW-1185">Reference proteome</keyword>
<organism evidence="1 2">
    <name type="scientific">Cercospora berteroae</name>
    <dbReference type="NCBI Taxonomy" id="357750"/>
    <lineage>
        <taxon>Eukaryota</taxon>
        <taxon>Fungi</taxon>
        <taxon>Dikarya</taxon>
        <taxon>Ascomycota</taxon>
        <taxon>Pezizomycotina</taxon>
        <taxon>Dothideomycetes</taxon>
        <taxon>Dothideomycetidae</taxon>
        <taxon>Mycosphaerellales</taxon>
        <taxon>Mycosphaerellaceae</taxon>
        <taxon>Cercospora</taxon>
    </lineage>
</organism>
<name>A0A2S6CC37_9PEZI</name>
<sequence length="161" mass="18137">MSKFPVKRNAIPGDGSVGLAVTDIWDVGRYIARIIADPRTLNKSVFAYAEVQTLNGLYDVWDAIERQKVTRNYVPDEEEIEEMIAKGKAGFEAGNPDWQAIANLHVGQYWRSWGIRGDNTPENAKYLGYLDVHELYPDHKPVTYADWVERAVAGEVKSPLA</sequence>
<dbReference type="STRING" id="357750.A0A2S6CC37"/>
<reference evidence="2" key="1">
    <citation type="journal article" date="2017" name="bioRxiv">
        <title>Conservation of a gene cluster reveals novel cercosporin biosynthetic mechanisms and extends production to the genus Colletotrichum.</title>
        <authorList>
            <person name="de Jonge R."/>
            <person name="Ebert M.K."/>
            <person name="Huitt-Roehl C.R."/>
            <person name="Pal P."/>
            <person name="Suttle J.C."/>
            <person name="Spanner R.E."/>
            <person name="Neubauer J.D."/>
            <person name="Jurick W.M.II."/>
            <person name="Stott K.A."/>
            <person name="Secor G.A."/>
            <person name="Thomma B.P.H.J."/>
            <person name="Van de Peer Y."/>
            <person name="Townsend C.A."/>
            <person name="Bolton M.D."/>
        </authorList>
    </citation>
    <scope>NUCLEOTIDE SEQUENCE [LARGE SCALE GENOMIC DNA]</scope>
    <source>
        <strain evidence="2">CBS538.71</strain>
    </source>
</reference>
<gene>
    <name evidence="1" type="ORF">CBER1_09019</name>
</gene>